<dbReference type="InterPro" id="IPR036921">
    <property type="entry name" value="PurM-like_N_sf"/>
</dbReference>
<protein>
    <submittedName>
        <fullName evidence="2">Alpha-ribazole kinase</fullName>
        <ecNumber evidence="2">2.7.1.-</ecNumber>
    </submittedName>
</protein>
<dbReference type="PATRIC" id="fig|1262449.3.peg.2690"/>
<gene>
    <name evidence="2" type="ORF">CLPA_c12720</name>
    <name evidence="3" type="ORF">CP6013_01881</name>
</gene>
<evidence type="ECO:0000259" key="1">
    <source>
        <dbReference type="Pfam" id="PF00586"/>
    </source>
</evidence>
<dbReference type="GeneID" id="93073454"/>
<dbReference type="KEGG" id="cpae:CPAST_c12720"/>
<evidence type="ECO:0000313" key="3">
    <source>
        <dbReference type="EMBL" id="KRU12633.1"/>
    </source>
</evidence>
<feature type="domain" description="PurM-like N-terminal" evidence="1">
    <location>
        <begin position="10"/>
        <end position="123"/>
    </location>
</feature>
<keyword evidence="2" id="KW-0418">Kinase</keyword>
<dbReference type="EMBL" id="JPGY02000001">
    <property type="protein sequence ID" value="KRU12633.1"/>
    <property type="molecule type" value="Genomic_DNA"/>
</dbReference>
<dbReference type="KEGG" id="cpat:CLPA_c12720"/>
<dbReference type="AlphaFoldDB" id="A0A0H3J3H8"/>
<evidence type="ECO:0000313" key="4">
    <source>
        <dbReference type="Proteomes" id="UP000028042"/>
    </source>
</evidence>
<dbReference type="EMBL" id="CP009268">
    <property type="protein sequence ID" value="AJA51360.1"/>
    <property type="molecule type" value="Genomic_DNA"/>
</dbReference>
<name>A0A0H3J3H8_CLOPA</name>
<evidence type="ECO:0000313" key="2">
    <source>
        <dbReference type="EMBL" id="AJA51360.1"/>
    </source>
</evidence>
<reference evidence="3" key="2">
    <citation type="submission" date="2015-10" db="EMBL/GenBank/DDBJ databases">
        <title>Improved Draft Genome Sequence of Clostridium pasteurianum Strain ATCC 6013 (DSM 525) Using a Hybrid Next-Generation Sequencing Approach.</title>
        <authorList>
            <person name="Pyne M.E."/>
            <person name="Utturkar S.M."/>
            <person name="Brown S.D."/>
            <person name="Moo-Young M."/>
            <person name="Chung D.A."/>
            <person name="Chou P.C."/>
        </authorList>
    </citation>
    <scope>NUCLEOTIDE SEQUENCE</scope>
    <source>
        <strain evidence="3">ATCC 6013</strain>
    </source>
</reference>
<dbReference type="InterPro" id="IPR016188">
    <property type="entry name" value="PurM-like_N"/>
</dbReference>
<proteinExistence type="predicted"/>
<keyword evidence="5" id="KW-1185">Reference proteome</keyword>
<reference evidence="2 5" key="1">
    <citation type="journal article" date="2015" name="Genome Announc.">
        <title>Complete Genome Sequence of the Nitrogen-Fixing and Solvent-Producing Clostridium pasteurianum DSM 525.</title>
        <authorList>
            <person name="Poehlein A."/>
            <person name="Grosse-Honebrink A."/>
            <person name="Zhang Y."/>
            <person name="Minton N.P."/>
            <person name="Daniel R."/>
        </authorList>
    </citation>
    <scope>NUCLEOTIDE SEQUENCE [LARGE SCALE GENOMIC DNA]</scope>
    <source>
        <strain evidence="2">DSM 525</strain>
        <strain evidence="5">DSM 525 / ATCC 6013</strain>
    </source>
</reference>
<dbReference type="Proteomes" id="UP000028042">
    <property type="component" value="Unassembled WGS sequence"/>
</dbReference>
<reference evidence="3 4" key="3">
    <citation type="journal article" name="Genome Announc.">
        <title>Improved Draft Genome Sequence of Clostridium pasteurianum Strain ATCC 6013 (DSM 525) Using a Hybrid Next-Generation Sequencing Approach.</title>
        <authorList>
            <person name="Pyne M.E."/>
            <person name="Utturkar S."/>
            <person name="Brown S.D."/>
            <person name="Moo-Young M."/>
            <person name="Chung D.A."/>
            <person name="Chou C.P."/>
        </authorList>
    </citation>
    <scope>NUCLEOTIDE SEQUENCE [LARGE SCALE GENOMIC DNA]</scope>
    <source>
        <strain evidence="3 4">ATCC 6013</strain>
    </source>
</reference>
<evidence type="ECO:0000313" key="5">
    <source>
        <dbReference type="Proteomes" id="UP000030905"/>
    </source>
</evidence>
<dbReference type="SUPFAM" id="SSF55326">
    <property type="entry name" value="PurM N-terminal domain-like"/>
    <property type="match status" value="1"/>
</dbReference>
<keyword evidence="2" id="KW-0808">Transferase</keyword>
<accession>A0A0H3J3H8</accession>
<dbReference type="Proteomes" id="UP000030905">
    <property type="component" value="Chromosome"/>
</dbReference>
<sequence length="246" mass="26579">MEIKKIRDLTLIDIDKEYTMVVACDSCGGIGMKEGDTFKVPTVYVARFAVRVAIMEVICAGAEIVTITNAVCNEMNNTGIEVIKGIKEELKMAEIDSVVLTGSTEENFKTISTGIGITAIGMVSKDEVKVNSAAGEAALISIGIPKVGAEIDFVKDNSIVDYSTIYRLLKHKDVYEIVPVGSKGIAYEAKELAKNNGHKLNFKDNILVDVNKSAGPSTCIIAAVNQEKINDLKKDFKKVNVIGLMV</sequence>
<dbReference type="RefSeq" id="WP_003446155.1">
    <property type="nucleotide sequence ID" value="NZ_ANZB01000009.1"/>
</dbReference>
<dbReference type="Gene3D" id="3.30.1330.10">
    <property type="entry name" value="PurM-like, N-terminal domain"/>
    <property type="match status" value="1"/>
</dbReference>
<dbReference type="EC" id="2.7.1.-" evidence="2"/>
<dbReference type="Pfam" id="PF00586">
    <property type="entry name" value="AIRS"/>
    <property type="match status" value="1"/>
</dbReference>
<dbReference type="GO" id="GO:0016301">
    <property type="term" value="F:kinase activity"/>
    <property type="evidence" value="ECO:0007669"/>
    <property type="project" value="UniProtKB-KW"/>
</dbReference>
<dbReference type="eggNOG" id="COG2144">
    <property type="taxonomic scope" value="Bacteria"/>
</dbReference>
<organism evidence="2 5">
    <name type="scientific">Clostridium pasteurianum DSM 525 = ATCC 6013</name>
    <dbReference type="NCBI Taxonomy" id="1262449"/>
    <lineage>
        <taxon>Bacteria</taxon>
        <taxon>Bacillati</taxon>
        <taxon>Bacillota</taxon>
        <taxon>Clostridia</taxon>
        <taxon>Eubacteriales</taxon>
        <taxon>Clostridiaceae</taxon>
        <taxon>Clostridium</taxon>
    </lineage>
</organism>